<name>A0A8H7V3Q0_9FUNG</name>
<feature type="region of interest" description="Disordered" evidence="1">
    <location>
        <begin position="402"/>
        <end position="423"/>
    </location>
</feature>
<sequence length="546" mass="62008">MDIKEVHKNMGLLKRSHASLCYWWSYCNTILEGFYDTLIPNKSALIICRDISLLLTYTAAILGLYKHFNFADESTDDFLAIVANMFTKKLGSLCLVAFDLFDMRSKKAVPPQNETAPQNETFLQKEAGQQEAAQQEAAQQEAAQQEAAQQEAAQQEAAQQEATQQEAAQQEATQQEAAQQEATLQEAAQQEVAQQEATLQEEVSPQQEAGQQEATLQEEISPQQEASQAKERIQPKETIMSHKDNIEFKEDLPNEKIPLSEQNNQLETGDKKEEGRLSEKSIDTKQEKNALLDKSMDVQRPEDDLRIENTGSQRNDISPEEIVDTKMEENTATEEITHGVPHKKDTLAENVVNAPHEEATERNKDGDRIHKPIMMTDKEATEYCIKVRDKYKMYLPTEKNNTLKTEHHKDAKGDNQAGPSRHLPRKFKDLHKLFTKQLPGKKGNITIVSKKPFGSPSTTKQELKEKEPNQAGPSQSRPPELTRLQEFIKDQMAQTDFFNIQPFGETWRQERAIKEILSSALASKQMQGFVDTERMLQPEEKPESEK</sequence>
<feature type="compositionally biased region" description="Basic and acidic residues" evidence="1">
    <location>
        <begin position="268"/>
        <end position="307"/>
    </location>
</feature>
<feature type="compositionally biased region" description="Polar residues" evidence="1">
    <location>
        <begin position="204"/>
        <end position="227"/>
    </location>
</feature>
<dbReference type="Proteomes" id="UP000603453">
    <property type="component" value="Unassembled WGS sequence"/>
</dbReference>
<evidence type="ECO:0000256" key="1">
    <source>
        <dbReference type="SAM" id="MobiDB-lite"/>
    </source>
</evidence>
<feature type="region of interest" description="Disordered" evidence="1">
    <location>
        <begin position="444"/>
        <end position="480"/>
    </location>
</feature>
<feature type="compositionally biased region" description="Low complexity" evidence="1">
    <location>
        <begin position="129"/>
        <end position="203"/>
    </location>
</feature>
<proteinExistence type="predicted"/>
<accession>A0A8H7V3Q0</accession>
<feature type="compositionally biased region" description="Basic and acidic residues" evidence="1">
    <location>
        <begin position="228"/>
        <end position="254"/>
    </location>
</feature>
<feature type="region of interest" description="Disordered" evidence="1">
    <location>
        <begin position="126"/>
        <end position="348"/>
    </location>
</feature>
<feature type="compositionally biased region" description="Basic and acidic residues" evidence="1">
    <location>
        <begin position="404"/>
        <end position="413"/>
    </location>
</feature>
<evidence type="ECO:0000313" key="3">
    <source>
        <dbReference type="Proteomes" id="UP000603453"/>
    </source>
</evidence>
<keyword evidence="3" id="KW-1185">Reference proteome</keyword>
<dbReference type="AlphaFoldDB" id="A0A8H7V3Q0"/>
<protein>
    <submittedName>
        <fullName evidence="2">Uncharacterized protein</fullName>
    </submittedName>
</protein>
<comment type="caution">
    <text evidence="2">The sequence shown here is derived from an EMBL/GenBank/DDBJ whole genome shotgun (WGS) entry which is preliminary data.</text>
</comment>
<evidence type="ECO:0000313" key="2">
    <source>
        <dbReference type="EMBL" id="KAG2204367.1"/>
    </source>
</evidence>
<gene>
    <name evidence="2" type="ORF">INT47_009409</name>
</gene>
<dbReference type="EMBL" id="JAEPRD010000045">
    <property type="protein sequence ID" value="KAG2204367.1"/>
    <property type="molecule type" value="Genomic_DNA"/>
</dbReference>
<reference evidence="2" key="1">
    <citation type="submission" date="2020-12" db="EMBL/GenBank/DDBJ databases">
        <title>Metabolic potential, ecology and presence of endohyphal bacteria is reflected in genomic diversity of Mucoromycotina.</title>
        <authorList>
            <person name="Muszewska A."/>
            <person name="Okrasinska A."/>
            <person name="Steczkiewicz K."/>
            <person name="Drgas O."/>
            <person name="Orlowska M."/>
            <person name="Perlinska-Lenart U."/>
            <person name="Aleksandrzak-Piekarczyk T."/>
            <person name="Szatraj K."/>
            <person name="Zielenkiewicz U."/>
            <person name="Pilsyk S."/>
            <person name="Malc E."/>
            <person name="Mieczkowski P."/>
            <person name="Kruszewska J.S."/>
            <person name="Biernat P."/>
            <person name="Pawlowska J."/>
        </authorList>
    </citation>
    <scope>NUCLEOTIDE SEQUENCE</scope>
    <source>
        <strain evidence="2">WA0000017839</strain>
    </source>
</reference>
<organism evidence="2 3">
    <name type="scientific">Mucor saturninus</name>
    <dbReference type="NCBI Taxonomy" id="64648"/>
    <lineage>
        <taxon>Eukaryota</taxon>
        <taxon>Fungi</taxon>
        <taxon>Fungi incertae sedis</taxon>
        <taxon>Mucoromycota</taxon>
        <taxon>Mucoromycotina</taxon>
        <taxon>Mucoromycetes</taxon>
        <taxon>Mucorales</taxon>
        <taxon>Mucorineae</taxon>
        <taxon>Mucoraceae</taxon>
        <taxon>Mucor</taxon>
    </lineage>
</organism>